<accession>A0A6N1NMM4</accession>
<reference evidence="3" key="2">
    <citation type="journal article" date="2018" name="Nat. Commun.">
        <title>Tailed giant Tupanvirus possesses the most complete translational apparatus of the known virosphere.</title>
        <authorList>
            <person name="Abrahao J."/>
            <person name="Silva L."/>
            <person name="Silva L.S."/>
            <person name="Khalil J.Y.B."/>
            <person name="Rodrigues R."/>
            <person name="Arantes T."/>
            <person name="Assis F."/>
            <person name="Boratto P."/>
            <person name="Andrade M."/>
            <person name="Kroon E.G."/>
            <person name="Ribeiro B."/>
            <person name="Bergier I."/>
            <person name="Seligmann H."/>
            <person name="Ghigo E."/>
            <person name="Colson P."/>
            <person name="Levasseur A."/>
            <person name="Kroemer G."/>
            <person name="Raoult D."/>
            <person name="La Scola B."/>
        </authorList>
    </citation>
    <scope>NUCLEOTIDE SEQUENCE [LARGE SCALE GENOMIC DNA]</scope>
    <source>
        <strain evidence="3">Soda lake</strain>
    </source>
</reference>
<proteinExistence type="predicted"/>
<evidence type="ECO:0000313" key="3">
    <source>
        <dbReference type="EMBL" id="QKU35240.1"/>
    </source>
</evidence>
<dbReference type="Gene3D" id="1.10.287.110">
    <property type="entry name" value="DnaJ domain"/>
    <property type="match status" value="1"/>
</dbReference>
<dbReference type="KEGG" id="vg:80518662"/>
<keyword evidence="1" id="KW-0472">Membrane</keyword>
<evidence type="ECO:0000256" key="1">
    <source>
        <dbReference type="SAM" id="Phobius"/>
    </source>
</evidence>
<sequence length="451" mass="52993">MFCSKFCNFYKSHNYHLRNHFVFARSHSTNIKSLPFKITRQKAQELLMPNNNLMEENIVNKSALVIRKTDPIKECFIPFHSADLRNIRSNYVGKYGIDRIEYYWTVEYNAALKMSMPVQNSRTVTDWYRVSGTLYETEYPFGMTKWSQIYAGFVYPRIIIEEILPITSTDNLKPLIKEMVEFEGTIKIVYPHEMNMSYALEKISGRLYDMEKNRVSEYLLKKYNADRSEILTLDVNLHESNITLHSYYVPAYIYQVDVGYLQKYKVINAYTGDVYGNKIHSAIKMALFGASFGGVTTFLFTALTRPYVFPLHLAFRIIIGSSVSGIISGVFTKFYNRYRHNNIVNQIHDDKKNNFDYMETEDDIERRKFSSFINKNLEYETHNGLFLPVDKLKLLQLDPNEKITLDILKSAYFKQIKKWHPDTHSNKNVAEKMSVQINLAYEELRRIISKQ</sequence>
<dbReference type="GeneID" id="80518662"/>
<dbReference type="InterPro" id="IPR001623">
    <property type="entry name" value="DnaJ_domain"/>
</dbReference>
<keyword evidence="1" id="KW-1133">Transmembrane helix</keyword>
<dbReference type="PROSITE" id="PS50076">
    <property type="entry name" value="DNAJ_2"/>
    <property type="match status" value="1"/>
</dbReference>
<dbReference type="InterPro" id="IPR036869">
    <property type="entry name" value="J_dom_sf"/>
</dbReference>
<name>A0A6N1NMM4_9VIRU</name>
<dbReference type="Pfam" id="PF00226">
    <property type="entry name" value="DnaJ"/>
    <property type="match status" value="1"/>
</dbReference>
<dbReference type="EMBL" id="KY523104">
    <property type="protein sequence ID" value="QKU35240.1"/>
    <property type="molecule type" value="Genomic_DNA"/>
</dbReference>
<feature type="transmembrane region" description="Helical" evidence="1">
    <location>
        <begin position="309"/>
        <end position="331"/>
    </location>
</feature>
<organism evidence="3">
    <name type="scientific">Tupanvirus soda lake</name>
    <dbReference type="NCBI Taxonomy" id="2126985"/>
    <lineage>
        <taxon>Viruses</taxon>
        <taxon>Varidnaviria</taxon>
        <taxon>Bamfordvirae</taxon>
        <taxon>Nucleocytoviricota</taxon>
        <taxon>Megaviricetes</taxon>
        <taxon>Imitervirales</taxon>
        <taxon>Mimiviridae</taxon>
        <taxon>Megamimivirinae</taxon>
        <taxon>Tupanvirus</taxon>
        <taxon>Tupanvirus salinum</taxon>
    </lineage>
</organism>
<evidence type="ECO:0000259" key="2">
    <source>
        <dbReference type="PROSITE" id="PS50076"/>
    </source>
</evidence>
<feature type="transmembrane region" description="Helical" evidence="1">
    <location>
        <begin position="285"/>
        <end position="303"/>
    </location>
</feature>
<reference evidence="3" key="1">
    <citation type="submission" date="2017-01" db="EMBL/GenBank/DDBJ databases">
        <authorList>
            <person name="Assis F.L."/>
            <person name="Abrahao J.S."/>
            <person name="Silva L."/>
            <person name="Khalil J.B."/>
            <person name="Rodrigues R."/>
            <person name="Silva L.S."/>
            <person name="Arantes T."/>
            <person name="Boratto P."/>
            <person name="Andrade M."/>
            <person name="Kroon E.G."/>
            <person name="Ribeiro B."/>
            <person name="Bergier I."/>
            <person name="Seligmann H."/>
            <person name="Ghigo E."/>
            <person name="Colson P."/>
            <person name="Levasseur A."/>
            <person name="Raoult D."/>
            <person name="Scola B.L."/>
        </authorList>
    </citation>
    <scope>NUCLEOTIDE SEQUENCE</scope>
    <source>
        <strain evidence="3">Soda lake</strain>
    </source>
</reference>
<dbReference type="SMART" id="SM00271">
    <property type="entry name" value="DnaJ"/>
    <property type="match status" value="1"/>
</dbReference>
<keyword evidence="1" id="KW-0812">Transmembrane</keyword>
<dbReference type="RefSeq" id="YP_010781898.1">
    <property type="nucleotide sequence ID" value="NC_075039.1"/>
</dbReference>
<dbReference type="SUPFAM" id="SSF46565">
    <property type="entry name" value="Chaperone J-domain"/>
    <property type="match status" value="1"/>
</dbReference>
<dbReference type="CDD" id="cd06257">
    <property type="entry name" value="DnaJ"/>
    <property type="match status" value="1"/>
</dbReference>
<protein>
    <submittedName>
        <fullName evidence="3">DnaJ-like subfamily C member 3</fullName>
    </submittedName>
</protein>
<feature type="domain" description="J" evidence="2">
    <location>
        <begin position="390"/>
        <end position="451"/>
    </location>
</feature>